<evidence type="ECO:0000313" key="2">
    <source>
        <dbReference type="EMBL" id="OAQ74399.1"/>
    </source>
</evidence>
<reference evidence="2 3" key="1">
    <citation type="submission" date="2016-02" db="EMBL/GenBank/DDBJ databases">
        <title>Biosynthesis of antibiotic leucinostatins and their inhibition on Phytophthora in bio-control Purpureocillium lilacinum.</title>
        <authorList>
            <person name="Wang G."/>
            <person name="Liu Z."/>
            <person name="Lin R."/>
            <person name="Li E."/>
            <person name="Mao Z."/>
            <person name="Ling J."/>
            <person name="Yin W."/>
            <person name="Xie B."/>
        </authorList>
    </citation>
    <scope>NUCLEOTIDE SEQUENCE [LARGE SCALE GENOMIC DNA]</scope>
    <source>
        <strain evidence="2">PLFJ-1</strain>
    </source>
</reference>
<sequence>MRQLSLHFVLQALVMLGHGVSSQPNGQDGSCRGRAAAKAIYMITNDEANGVVALPVCSDGKLSKGTVTSTQGNGSVALHSDGNPATPDALVSQSALTIAGKHIFAVNAGSNTLSMLAISSADPTKLSLVGQPVAIPGDFPNTVAASAKNGLVCVGTTGSKSGISCTSFSDAGLRPMDDLRVFDLGQTTPPVGPTNTVSQVFFSADESQLFCTVKGDPATNKTGFFSTFPVERKAACRGGVGSATLSKTDTRSVPEGSAVLFGSQTIPGTSNVFATDASFGAMVLSINQTSRAATTVAKSTIEGQVATCWVTISSTTGTAFVTDVAVNRLVEMSLKDASIMSEIDLSATGDPGLIDLRAAGQFLYALSPGNGTIEGAVTVIDLAGSTKMVQHFGLRGMAGQRAQGMAVLA</sequence>
<proteinExistence type="predicted"/>
<keyword evidence="1" id="KW-0732">Signal</keyword>
<dbReference type="SUPFAM" id="SSF63829">
    <property type="entry name" value="Calcium-dependent phosphotriesterase"/>
    <property type="match status" value="1"/>
</dbReference>
<protein>
    <submittedName>
        <fullName evidence="2">3-carboxymuconate cyclase protein</fullName>
    </submittedName>
</protein>
<feature type="signal peptide" evidence="1">
    <location>
        <begin position="1"/>
        <end position="22"/>
    </location>
</feature>
<dbReference type="Gene3D" id="2.130.10.10">
    <property type="entry name" value="YVTN repeat-like/Quinoprotein amine dehydrogenase"/>
    <property type="match status" value="1"/>
</dbReference>
<gene>
    <name evidence="2" type="ORF">VFPFJ_10945</name>
</gene>
<accession>A0A179GB82</accession>
<dbReference type="AlphaFoldDB" id="A0A179GB82"/>
<feature type="chain" id="PRO_5008102478" evidence="1">
    <location>
        <begin position="23"/>
        <end position="409"/>
    </location>
</feature>
<name>A0A179GB82_PURLI</name>
<comment type="caution">
    <text evidence="2">The sequence shown here is derived from an EMBL/GenBank/DDBJ whole genome shotgun (WGS) entry which is preliminary data.</text>
</comment>
<evidence type="ECO:0000313" key="3">
    <source>
        <dbReference type="Proteomes" id="UP000078340"/>
    </source>
</evidence>
<dbReference type="STRING" id="33203.A0A179GB82"/>
<evidence type="ECO:0000256" key="1">
    <source>
        <dbReference type="SAM" id="SignalP"/>
    </source>
</evidence>
<dbReference type="EMBL" id="LSBI01000018">
    <property type="protein sequence ID" value="OAQ74399.1"/>
    <property type="molecule type" value="Genomic_DNA"/>
</dbReference>
<dbReference type="Proteomes" id="UP000078340">
    <property type="component" value="Unassembled WGS sequence"/>
</dbReference>
<dbReference type="OMA" id="TCWATIS"/>
<dbReference type="InterPro" id="IPR015943">
    <property type="entry name" value="WD40/YVTN_repeat-like_dom_sf"/>
</dbReference>
<organism evidence="2 3">
    <name type="scientific">Purpureocillium lilacinum</name>
    <name type="common">Paecilomyces lilacinus</name>
    <dbReference type="NCBI Taxonomy" id="33203"/>
    <lineage>
        <taxon>Eukaryota</taxon>
        <taxon>Fungi</taxon>
        <taxon>Dikarya</taxon>
        <taxon>Ascomycota</taxon>
        <taxon>Pezizomycotina</taxon>
        <taxon>Sordariomycetes</taxon>
        <taxon>Hypocreomycetidae</taxon>
        <taxon>Hypocreales</taxon>
        <taxon>Ophiocordycipitaceae</taxon>
        <taxon>Purpureocillium</taxon>
    </lineage>
</organism>